<name>A0ABX2TKY7_9PROT</name>
<gene>
    <name evidence="2" type="ORF">HND93_29350</name>
</gene>
<evidence type="ECO:0000313" key="3">
    <source>
        <dbReference type="Proteomes" id="UP000584642"/>
    </source>
</evidence>
<evidence type="ECO:0000313" key="2">
    <source>
        <dbReference type="EMBL" id="NYZ23827.1"/>
    </source>
</evidence>
<organism evidence="2 3">
    <name type="scientific">Azospirillum oleiclasticum</name>
    <dbReference type="NCBI Taxonomy" id="2735135"/>
    <lineage>
        <taxon>Bacteria</taxon>
        <taxon>Pseudomonadati</taxon>
        <taxon>Pseudomonadota</taxon>
        <taxon>Alphaproteobacteria</taxon>
        <taxon>Rhodospirillales</taxon>
        <taxon>Azospirillaceae</taxon>
        <taxon>Azospirillum</taxon>
    </lineage>
</organism>
<dbReference type="Pfam" id="PF21880">
    <property type="entry name" value="DUF6916"/>
    <property type="match status" value="1"/>
</dbReference>
<accession>A0ABX2TKY7</accession>
<feature type="domain" description="DUF6916" evidence="1">
    <location>
        <begin position="4"/>
        <end position="98"/>
    </location>
</feature>
<proteinExistence type="predicted"/>
<comment type="caution">
    <text evidence="2">The sequence shown here is derived from an EMBL/GenBank/DDBJ whole genome shotgun (WGS) entry which is preliminary data.</text>
</comment>
<protein>
    <recommendedName>
        <fullName evidence="1">DUF6916 domain-containing protein</fullName>
    </recommendedName>
</protein>
<sequence length="99" mass="11172">MDILTADDFAPKEGMAFQMIFEVGDPLDLVLATIRRTKAHDFPGKSRDPFSLFFEGTKGVHCPQGIYRLRDETGWQVDVFLVPIGDKPDGSYIYQAVFN</sequence>
<dbReference type="RefSeq" id="WP_180285608.1">
    <property type="nucleotide sequence ID" value="NZ_JABFDB010000032.1"/>
</dbReference>
<evidence type="ECO:0000259" key="1">
    <source>
        <dbReference type="Pfam" id="PF21880"/>
    </source>
</evidence>
<dbReference type="EMBL" id="JABFDB010000032">
    <property type="protein sequence ID" value="NYZ23827.1"/>
    <property type="molecule type" value="Genomic_DNA"/>
</dbReference>
<dbReference type="Proteomes" id="UP000584642">
    <property type="component" value="Unassembled WGS sequence"/>
</dbReference>
<reference evidence="2 3" key="1">
    <citation type="submission" date="2020-05" db="EMBL/GenBank/DDBJ databases">
        <title>Azospirillum oleiclasticum sp. nov, a nitrogen-fixing and heavy crude oil-emulsifying bacterium isolated from the crude oil of Yumen Oilfield.</title>
        <authorList>
            <person name="Wu D."/>
            <person name="Cai M."/>
            <person name="Zhang X."/>
        </authorList>
    </citation>
    <scope>NUCLEOTIDE SEQUENCE [LARGE SCALE GENOMIC DNA]</scope>
    <source>
        <strain evidence="2 3">ROY-1-1-2</strain>
    </source>
</reference>
<keyword evidence="3" id="KW-1185">Reference proteome</keyword>
<dbReference type="InterPro" id="IPR054209">
    <property type="entry name" value="DUF6916"/>
</dbReference>